<dbReference type="Gene3D" id="3.40.50.620">
    <property type="entry name" value="HUPs"/>
    <property type="match status" value="1"/>
</dbReference>
<feature type="domain" description="Tyrosine--tRNA ligase SYY-like C-terminal" evidence="13">
    <location>
        <begin position="332"/>
        <end position="412"/>
    </location>
</feature>
<dbReference type="FunFam" id="3.40.50.620:FF:000008">
    <property type="entry name" value="Tyrosine--tRNA ligase"/>
    <property type="match status" value="1"/>
</dbReference>
<keyword evidence="8 11" id="KW-0030">Aminoacyl-tRNA synthetase</keyword>
<dbReference type="CDD" id="cd00805">
    <property type="entry name" value="TyrRS_core"/>
    <property type="match status" value="1"/>
</dbReference>
<dbReference type="RefSeq" id="WP_023469061.1">
    <property type="nucleotide sequence ID" value="NZ_FMYN01000001.1"/>
</dbReference>
<feature type="binding site" evidence="11">
    <location>
        <position position="171"/>
    </location>
    <ligand>
        <name>L-tyrosine</name>
        <dbReference type="ChEBI" id="CHEBI:58315"/>
    </ligand>
</feature>
<dbReference type="GO" id="GO:0006437">
    <property type="term" value="P:tyrosyl-tRNA aminoacylation"/>
    <property type="evidence" value="ECO:0007669"/>
    <property type="project" value="UniProtKB-UniRule"/>
</dbReference>
<evidence type="ECO:0000313" key="14">
    <source>
        <dbReference type="EMBL" id="KSU50310.1"/>
    </source>
</evidence>
<evidence type="ECO:0000256" key="9">
    <source>
        <dbReference type="ARBA" id="ARBA00048248"/>
    </source>
</evidence>
<dbReference type="EC" id="6.1.1.1" evidence="11"/>
<dbReference type="GO" id="GO:0003723">
    <property type="term" value="F:RNA binding"/>
    <property type="evidence" value="ECO:0007669"/>
    <property type="project" value="UniProtKB-KW"/>
</dbReference>
<evidence type="ECO:0000256" key="3">
    <source>
        <dbReference type="ARBA" id="ARBA00022598"/>
    </source>
</evidence>
<dbReference type="SUPFAM" id="SSF55174">
    <property type="entry name" value="Alpha-L RNA-binding motif"/>
    <property type="match status" value="1"/>
</dbReference>
<evidence type="ECO:0000256" key="8">
    <source>
        <dbReference type="ARBA" id="ARBA00023146"/>
    </source>
</evidence>
<dbReference type="PANTHER" id="PTHR11766:SF0">
    <property type="entry name" value="TYROSINE--TRNA LIGASE, MITOCHONDRIAL"/>
    <property type="match status" value="1"/>
</dbReference>
<evidence type="ECO:0000256" key="4">
    <source>
        <dbReference type="ARBA" id="ARBA00022741"/>
    </source>
</evidence>
<reference evidence="14 15" key="1">
    <citation type="journal article" date="2015" name="Int. J. Syst. Evol. Microbiol.">
        <title>Exiguobacterium enclense sp. nov., isolated from sediment.</title>
        <authorList>
            <person name="Dastager S.G."/>
            <person name="Mawlankar R."/>
            <person name="Sonalkar V.V."/>
            <person name="Thorat M.N."/>
            <person name="Mual P."/>
            <person name="Verma A."/>
            <person name="Krishnamurthi S."/>
            <person name="Tang S.K."/>
            <person name="Li W.J."/>
        </authorList>
    </citation>
    <scope>NUCLEOTIDE SEQUENCE [LARGE SCALE GENOMIC DNA]</scope>
    <source>
        <strain evidence="14 15">NIO-1109</strain>
    </source>
</reference>
<name>A0A0V8GJK1_9BACL</name>
<evidence type="ECO:0000256" key="10">
    <source>
        <dbReference type="ARBA" id="ARBA00060965"/>
    </source>
</evidence>
<comment type="function">
    <text evidence="11">Catalyzes the attachment of tyrosine to tRNA(Tyr) in a two-step reaction: tyrosine is first activated by ATP to form Tyr-AMP and then transferred to the acceptor end of tRNA(Tyr).</text>
</comment>
<dbReference type="InterPro" id="IPR036986">
    <property type="entry name" value="S4_RNA-bd_sf"/>
</dbReference>
<dbReference type="InterPro" id="IPR024107">
    <property type="entry name" value="Tyr-tRNA-ligase_bac_1"/>
</dbReference>
<comment type="similarity">
    <text evidence="10 11">Belongs to the class-I aminoacyl-tRNA synthetase family. TyrS type 1 subfamily.</text>
</comment>
<dbReference type="InterPro" id="IPR002307">
    <property type="entry name" value="Tyr-tRNA-ligase"/>
</dbReference>
<dbReference type="OrthoDB" id="9804243at2"/>
<feature type="binding site" evidence="11">
    <location>
        <position position="167"/>
    </location>
    <ligand>
        <name>L-tyrosine</name>
        <dbReference type="ChEBI" id="CHEBI:58315"/>
    </ligand>
</feature>
<organism evidence="14 15">
    <name type="scientific">Exiguobacterium indicum</name>
    <dbReference type="NCBI Taxonomy" id="296995"/>
    <lineage>
        <taxon>Bacteria</taxon>
        <taxon>Bacillati</taxon>
        <taxon>Bacillota</taxon>
        <taxon>Bacilli</taxon>
        <taxon>Bacillales</taxon>
        <taxon>Bacillales Family XII. Incertae Sedis</taxon>
        <taxon>Exiguobacterium</taxon>
    </lineage>
</organism>
<dbReference type="Gene3D" id="3.10.290.10">
    <property type="entry name" value="RNA-binding S4 domain"/>
    <property type="match status" value="1"/>
</dbReference>
<feature type="binding site" evidence="11">
    <location>
        <position position="33"/>
    </location>
    <ligand>
        <name>L-tyrosine</name>
        <dbReference type="ChEBI" id="CHEBI:58315"/>
    </ligand>
</feature>
<dbReference type="InterPro" id="IPR024088">
    <property type="entry name" value="Tyr-tRNA-ligase_bac-type"/>
</dbReference>
<keyword evidence="7 11" id="KW-0648">Protein biosynthesis</keyword>
<dbReference type="GO" id="GO:0042803">
    <property type="term" value="F:protein homodimerization activity"/>
    <property type="evidence" value="ECO:0007669"/>
    <property type="project" value="UniProtKB-ARBA"/>
</dbReference>
<dbReference type="Pfam" id="PF00579">
    <property type="entry name" value="tRNA-synt_1b"/>
    <property type="match status" value="1"/>
</dbReference>
<evidence type="ECO:0000256" key="6">
    <source>
        <dbReference type="ARBA" id="ARBA00022884"/>
    </source>
</evidence>
<dbReference type="Proteomes" id="UP000053797">
    <property type="component" value="Unassembled WGS sequence"/>
</dbReference>
<evidence type="ECO:0000256" key="5">
    <source>
        <dbReference type="ARBA" id="ARBA00022840"/>
    </source>
</evidence>
<accession>A0A0V8GJK1</accession>
<keyword evidence="6 12" id="KW-0694">RNA-binding</keyword>
<dbReference type="FunFam" id="1.10.240.10:FF:000001">
    <property type="entry name" value="Tyrosine--tRNA ligase"/>
    <property type="match status" value="1"/>
</dbReference>
<dbReference type="InterPro" id="IPR001412">
    <property type="entry name" value="aa-tRNA-synth_I_CS"/>
</dbReference>
<dbReference type="AlphaFoldDB" id="A0A0V8GJK1"/>
<comment type="subcellular location">
    <subcellularLocation>
        <location evidence="1 11">Cytoplasm</location>
    </subcellularLocation>
</comment>
<dbReference type="GO" id="GO:0005829">
    <property type="term" value="C:cytosol"/>
    <property type="evidence" value="ECO:0007669"/>
    <property type="project" value="TreeGrafter"/>
</dbReference>
<keyword evidence="3 11" id="KW-0436">Ligase</keyword>
<proteinExistence type="inferred from homology"/>
<dbReference type="InterPro" id="IPR054608">
    <property type="entry name" value="SYY-like_C"/>
</dbReference>
<dbReference type="GO" id="GO:0004831">
    <property type="term" value="F:tyrosine-tRNA ligase activity"/>
    <property type="evidence" value="ECO:0007669"/>
    <property type="project" value="UniProtKB-UniRule"/>
</dbReference>
<dbReference type="Gene3D" id="1.10.240.10">
    <property type="entry name" value="Tyrosyl-Transfer RNA Synthetase"/>
    <property type="match status" value="1"/>
</dbReference>
<gene>
    <name evidence="11" type="primary">tyrS</name>
    <name evidence="14" type="ORF">AS033_02725</name>
</gene>
<evidence type="ECO:0000313" key="15">
    <source>
        <dbReference type="Proteomes" id="UP000053797"/>
    </source>
</evidence>
<keyword evidence="2 11" id="KW-0963">Cytoplasm</keyword>
<evidence type="ECO:0000256" key="1">
    <source>
        <dbReference type="ARBA" id="ARBA00004496"/>
    </source>
</evidence>
<dbReference type="CDD" id="cd00165">
    <property type="entry name" value="S4"/>
    <property type="match status" value="1"/>
</dbReference>
<dbReference type="PANTHER" id="PTHR11766">
    <property type="entry name" value="TYROSYL-TRNA SYNTHETASE"/>
    <property type="match status" value="1"/>
</dbReference>
<evidence type="ECO:0000256" key="2">
    <source>
        <dbReference type="ARBA" id="ARBA00022490"/>
    </source>
</evidence>
<keyword evidence="4 11" id="KW-0547">Nucleotide-binding</keyword>
<evidence type="ECO:0000256" key="7">
    <source>
        <dbReference type="ARBA" id="ARBA00022917"/>
    </source>
</evidence>
<dbReference type="GO" id="GO:0005524">
    <property type="term" value="F:ATP binding"/>
    <property type="evidence" value="ECO:0007669"/>
    <property type="project" value="UniProtKB-UniRule"/>
</dbReference>
<dbReference type="NCBIfam" id="TIGR00234">
    <property type="entry name" value="tyrS"/>
    <property type="match status" value="1"/>
</dbReference>
<comment type="subunit">
    <text evidence="11">Homodimer.</text>
</comment>
<dbReference type="InterPro" id="IPR002305">
    <property type="entry name" value="aa-tRNA-synth_Ic"/>
</dbReference>
<sequence>MTLLEDLEFRGLINQMTDEEGLKTLLETPTTLYTGFDPTADSLHIGHLLPILVLKRFQQAGHHVVGLVGGATGMIGDPSGRATERSLNTSDIVEEFANRIKDQLSRFLPLEGENPVTIANNLDWTKDLTIIDFLRDIGKHFPVSYMLAKDSVDSRLQNGISFTEFSYMLLQSFDFLKLYEDKGCRLQVGGSDQWGNITAGMELIRRAGHEEKAFGLTVPLVTKADGQKFGKTAGGAVWLDADKTSPYEFYQFWFNVDDLDVIKFLKYFTFLTHEELDVLAEEVKAAPEKRVAQRRLAEEMTVLVHGEEGLTQAQRITTALFSGDIKSLQVEDIEDAFKGMPRFTLGEATNLVDVLVEAKISPSKRQAREDVTNGAIYLNGEREQDLTKEITEADAIGRFTIVRRGKKKYFVVEHA</sequence>
<dbReference type="InterPro" id="IPR014729">
    <property type="entry name" value="Rossmann-like_a/b/a_fold"/>
</dbReference>
<dbReference type="PROSITE" id="PS50889">
    <property type="entry name" value="S4"/>
    <property type="match status" value="1"/>
</dbReference>
<protein>
    <recommendedName>
        <fullName evidence="11">Tyrosine--tRNA ligase</fullName>
        <ecNumber evidence="11">6.1.1.1</ecNumber>
    </recommendedName>
    <alternativeName>
        <fullName evidence="11">Tyrosyl-tRNA synthetase</fullName>
        <shortName evidence="11">TyrRS</shortName>
    </alternativeName>
</protein>
<evidence type="ECO:0000259" key="13">
    <source>
        <dbReference type="Pfam" id="PF22421"/>
    </source>
</evidence>
<keyword evidence="5 11" id="KW-0067">ATP-binding</keyword>
<feature type="short sequence motif" description="'KMSKS' region" evidence="11">
    <location>
        <begin position="228"/>
        <end position="232"/>
    </location>
</feature>
<dbReference type="HAMAP" id="MF_02006">
    <property type="entry name" value="Tyr_tRNA_synth_type1"/>
    <property type="match status" value="1"/>
</dbReference>
<dbReference type="SUPFAM" id="SSF52374">
    <property type="entry name" value="Nucleotidylyl transferase"/>
    <property type="match status" value="1"/>
</dbReference>
<dbReference type="PROSITE" id="PS00178">
    <property type="entry name" value="AA_TRNA_LIGASE_I"/>
    <property type="match status" value="1"/>
</dbReference>
<dbReference type="EMBL" id="LNQL01000001">
    <property type="protein sequence ID" value="KSU50310.1"/>
    <property type="molecule type" value="Genomic_DNA"/>
</dbReference>
<dbReference type="PRINTS" id="PR01040">
    <property type="entry name" value="TRNASYNTHTYR"/>
</dbReference>
<feature type="binding site" evidence="11">
    <location>
        <position position="231"/>
    </location>
    <ligand>
        <name>ATP</name>
        <dbReference type="ChEBI" id="CHEBI:30616"/>
    </ligand>
</feature>
<dbReference type="Pfam" id="PF22421">
    <property type="entry name" value="SYY_C-terminal"/>
    <property type="match status" value="1"/>
</dbReference>
<comment type="caution">
    <text evidence="14">The sequence shown here is derived from an EMBL/GenBank/DDBJ whole genome shotgun (WGS) entry which is preliminary data.</text>
</comment>
<feature type="short sequence motif" description="'HIGH' region" evidence="11">
    <location>
        <begin position="38"/>
        <end position="47"/>
    </location>
</feature>
<evidence type="ECO:0000256" key="11">
    <source>
        <dbReference type="HAMAP-Rule" id="MF_02006"/>
    </source>
</evidence>
<evidence type="ECO:0000256" key="12">
    <source>
        <dbReference type="PROSITE-ProRule" id="PRU00182"/>
    </source>
</evidence>
<comment type="catalytic activity">
    <reaction evidence="9 11">
        <text>tRNA(Tyr) + L-tyrosine + ATP = L-tyrosyl-tRNA(Tyr) + AMP + diphosphate + H(+)</text>
        <dbReference type="Rhea" id="RHEA:10220"/>
        <dbReference type="Rhea" id="RHEA-COMP:9706"/>
        <dbReference type="Rhea" id="RHEA-COMP:9707"/>
        <dbReference type="ChEBI" id="CHEBI:15378"/>
        <dbReference type="ChEBI" id="CHEBI:30616"/>
        <dbReference type="ChEBI" id="CHEBI:33019"/>
        <dbReference type="ChEBI" id="CHEBI:58315"/>
        <dbReference type="ChEBI" id="CHEBI:78442"/>
        <dbReference type="ChEBI" id="CHEBI:78536"/>
        <dbReference type="ChEBI" id="CHEBI:456215"/>
        <dbReference type="EC" id="6.1.1.1"/>
    </reaction>
</comment>